<dbReference type="PANTHER" id="PTHR13500">
    <property type="entry name" value="NUCLEOLAR PRERIBOSOMAL-ASSOCIATED PROTEIN 1"/>
    <property type="match status" value="1"/>
</dbReference>
<gene>
    <name evidence="6" type="primary">URB1</name>
</gene>
<evidence type="ECO:0000259" key="5">
    <source>
        <dbReference type="Pfam" id="PF26140"/>
    </source>
</evidence>
<protein>
    <submittedName>
        <fullName evidence="6">URB1 ribosome biosis homolog</fullName>
    </submittedName>
</protein>
<evidence type="ECO:0007829" key="8">
    <source>
        <dbReference type="PeptideAtlas" id="A0A8V0Y8Q5"/>
    </source>
</evidence>
<dbReference type="InterPro" id="IPR059018">
    <property type="entry name" value="HEAT_URB1"/>
</dbReference>
<dbReference type="GO" id="GO:0001650">
    <property type="term" value="C:fibrillar center"/>
    <property type="evidence" value="ECO:0007669"/>
    <property type="project" value="Ensembl"/>
</dbReference>
<dbReference type="Proteomes" id="UP000000539">
    <property type="component" value="Chromosome 1"/>
</dbReference>
<evidence type="ECO:0000256" key="2">
    <source>
        <dbReference type="SAM" id="Phobius"/>
    </source>
</evidence>
<dbReference type="GO" id="GO:0000463">
    <property type="term" value="P:maturation of LSU-rRNA from tricistronic rRNA transcript (SSU-rRNA, 5.8S rRNA, LSU-rRNA)"/>
    <property type="evidence" value="ECO:0000318"/>
    <property type="project" value="GO_Central"/>
</dbReference>
<evidence type="ECO:0000313" key="7">
    <source>
        <dbReference type="Proteomes" id="UP000000539"/>
    </source>
</evidence>
<reference evidence="6" key="1">
    <citation type="submission" date="2020-11" db="EMBL/GenBank/DDBJ databases">
        <title>Gallus gallus (Chicken) genome, bGalGal1, GRCg7b, maternal haplotype autosomes + Z &amp; W.</title>
        <authorList>
            <person name="Warren W."/>
            <person name="Formenti G."/>
            <person name="Fedrigo O."/>
            <person name="Haase B."/>
            <person name="Mountcastle J."/>
            <person name="Balacco J."/>
            <person name="Tracey A."/>
            <person name="Schneider V."/>
            <person name="Okimoto R."/>
            <person name="Cheng H."/>
            <person name="Hawken R."/>
            <person name="Howe K."/>
            <person name="Jarvis E.D."/>
        </authorList>
    </citation>
    <scope>NUCLEOTIDE SEQUENCE [LARGE SCALE GENOMIC DNA]</scope>
    <source>
        <strain evidence="6">Broiler</strain>
    </source>
</reference>
<keyword evidence="2" id="KW-0472">Membrane</keyword>
<dbReference type="PANTHER" id="PTHR13500:SF0">
    <property type="entry name" value="NUCLEOLAR PRE-RIBOSOMAL-ASSOCIATED PROTEIN 1"/>
    <property type="match status" value="1"/>
</dbReference>
<proteinExistence type="evidence at protein level"/>
<dbReference type="GeneTree" id="ENSGT00390000014210"/>
<dbReference type="FunCoup" id="A0A8V0Y8Q5">
    <property type="interactions" value="705"/>
</dbReference>
<keyword evidence="2" id="KW-0812">Transmembrane</keyword>
<dbReference type="Pfam" id="PF26140">
    <property type="entry name" value="HEAT_URB1"/>
    <property type="match status" value="1"/>
</dbReference>
<evidence type="ECO:0000256" key="1">
    <source>
        <dbReference type="SAM" id="MobiDB-lite"/>
    </source>
</evidence>
<dbReference type="InterPro" id="IPR039844">
    <property type="entry name" value="URB1"/>
</dbReference>
<dbReference type="GO" id="GO:0000466">
    <property type="term" value="P:maturation of 5.8S rRNA from tricistronic rRNA transcript (SSU-rRNA, 5.8S rRNA, LSU-rRNA)"/>
    <property type="evidence" value="ECO:0000318"/>
    <property type="project" value="GO_Central"/>
</dbReference>
<evidence type="ECO:0000259" key="4">
    <source>
        <dbReference type="Pfam" id="PF16201"/>
    </source>
</evidence>
<sequence length="2355" mass="268079">MAAKRRGVAATGPPAAKRARSEEGEFNGARFKTLLRDPATAGKGLETFISTAKTLPSAGIYDVVEGYIRISVECAEIFKLLDGEKKPESEMLLIFQALEAILLRTASDLSHFSVVGTNIVKRLIHSYMRLVYAALYSENHRMSRVCLTLLSAMVAQGPDTARDVFSHFDFNNKFLPALVKKRDKKGRPDVRMAYIQFALSFLIAGDTAVLIQVLELKDFIPDIFRSGIKEDKVSTVNLLLSTLKTKVVQNKNITKTQKVRFFTAEVLNHVASLYRWNGITDVSSKDFKVTEGSEEVGKAMVRELVHNFLMDLCCSLKHGITFYDPSLGTSGRGGNIVLLRFLLGLKTATEDEMVADLVVNILKVCPDLLNRYFKETQYSFVPRVKSAWTDNMKLLKKIYEAQPEISNSFKTSEFIPLPRLLSMVMVTTVPAVCNKTMFTQGLNLPSKVVKHSILSLVSSVLKRALKNIEYCLNEETWQKSEIYSLSVMQEFVQLYREAISKLLPDMNNIVAVWQSLLKEGKENQDGQEEKNETAVSTVEETSETAEVAEQHGSDDAETLFLKAALLQVICLYQKVVPHLVARSNFDFSKLLKGIVTEQGLREEIPHVLQYHVLKVALELPANKFAWFRVQDVSETEKIAGEKSVFYLLMKMFVTSNHSHLKISTKKLIIKVLHDSGVFEYTWKELSIWLEHLDNTKEDKKEAVIQFLERILLKLVTNPYPYTDKAADLVQEASMLQVNMFKQDSDNVSIPISHIDDVLDMVDVLVDGSDGLDEEIGFTLNEDTVIQTFPFSAVVPAALEARNKLLLQTENETGTKCLFVFIWRVEDLVSSAGHFITTVVCRRRCIHGVPRSREAIKAYVGYFCPSLLTLEGLPRCACLCKFYQQKYHFYFGFLGAHIVDYLVGVFTDLLHSQRDALALCLMFQLYDKDLQSLKVSKYPQLYQFNQYYNLWIPQQAQEPVFKKRKEKCKEPAVALDSVFTALLKNAYARGSSTLLEDDIQTKLRDLVCQLPSEQLLLGVKHVLLYLKSTVENFGSLSKTEGPRLVDLFVDLLNSLLCRGNQIELDNRQKQEKHQTESDLFMDEESLITEESLNDKTLEDMLVLIFKHPTLESWFLALEQRSLPQHSLNPVTVKLLSARVNSGVLQLLKTSAPMLQSMNRIHVLLKYFEAIIESVLKELRAVGKGGSQVSPKRSHQLEALQELHAYMSAAQLKEITLTMLRLPEMSLTSQKSEKSPKKGKQLSLYGQILVQLLTDSYQRLPQQGELLSTEHIKALGILMSASASEDLEKVFLQALQSEPVFAHAVSVEVQVYCLNQGSETSLAIVSMLIKHCRTHLLQFELWCLSCSIEKRLRKNTERFLPLINVYLQCRDQYDFTRPSTVVSAVLPVLRKALWKELSGVFQDTEASPEVTVKLQVLSKLLPSSQSKGLRKLMDQLPAALEKAGNNESWTVADAISRVLEDSEELHPWRRSLLSACMRGLVVMYNSSKDESKQDVERPVLLRLEELLSLVEEVDPDDWYSLVKAGLKYRYRDEAFLKVLNTAIQFLYKKESSISQRLVKLSKLHMMVTHHSLFLSAMLRSREEDGTNIQTREALVDILLTIVKLDPSVCESSHLAVLLGAYGATLSTVDQKILLLLQLYEKNNQSLISSRILLWGPAAVEHHKTCKSLGKSLWQQPSMEEILCLLDREKMMKTVLSFPQHRHLLPSEELQESLYRDGVKNLNDFYDPCFLLQLFSELTRPECLVACHKFVEVNALGLTVAALSSYDSNMRAAAYFVLASFRSHLEGARFREQKQLLYLMDAVQNGIRQQNLRFTFSLTLYIARVAQQMLKPEEHMYTKINRFLLSHQYLDLRKVPGFFQLFYSFDFEHKIERDWVLRLLGEGLRDKHCYQLYDYQRIFHVILSFFNSPLCDEGSQNHILEVLQNAACVTRAAYELIQDHSLLTWILHILEKRFLENKLLNRIISLVHTLWLTNVGSKRESKKKPQENRKLLPIQLVNEFLYVLITLVKLIRANLDQAKLAQFFSTFSSVLGYRALVVEAFKEMSRFTVNDSVLSNKDILLLLHKWSIIEKDLQLQEDVQNLAQKYQIKELLKNIKEKSKSQTSSHHRTQKRRKTEEDSMVADLNASELEKCREDLHAIFVHWEPAFPALPTKHSEEPLKSADLGDEAVSLTCASACIVTKWLVKSMVEHSLNMQNVSLTLRWLQNCILPHPVVVQQVLRDETLKNNIFKLYSRVCEASSGAVEHLKDLCLFSSIMLHLMDAQGLTNSSCHELVKTLCQSAVTEEDVNKKAVSVFLTSVYIGDIWLGAQEPDMLITHVKLICSSTDDELNDDEMETHKQGEETIVPLCRTLSSAALGH</sequence>
<keyword evidence="7" id="KW-1185">Reference proteome</keyword>
<keyword evidence="8" id="KW-1267">Proteomics identification</keyword>
<reference evidence="6" key="2">
    <citation type="submission" date="2025-08" db="UniProtKB">
        <authorList>
            <consortium name="Ensembl"/>
        </authorList>
    </citation>
    <scope>IDENTIFICATION</scope>
    <source>
        <strain evidence="6">broiler</strain>
    </source>
</reference>
<keyword evidence="2" id="KW-1133">Transmembrane helix</keyword>
<dbReference type="GO" id="GO:0005730">
    <property type="term" value="C:nucleolus"/>
    <property type="evidence" value="ECO:0000318"/>
    <property type="project" value="GO_Central"/>
</dbReference>
<dbReference type="OrthoDB" id="72892at2759"/>
<feature type="domain" description="URB1 C-terminal" evidence="4">
    <location>
        <begin position="1753"/>
        <end position="1942"/>
    </location>
</feature>
<evidence type="ECO:0000313" key="6">
    <source>
        <dbReference type="Ensembl" id="ENSGALP00010013974.1"/>
    </source>
</evidence>
<feature type="region of interest" description="Disordered" evidence="1">
    <location>
        <begin position="1"/>
        <end position="24"/>
    </location>
</feature>
<organism evidence="6 7">
    <name type="scientific">Gallus gallus</name>
    <name type="common">Chicken</name>
    <dbReference type="NCBI Taxonomy" id="9031"/>
    <lineage>
        <taxon>Eukaryota</taxon>
        <taxon>Metazoa</taxon>
        <taxon>Chordata</taxon>
        <taxon>Craniata</taxon>
        <taxon>Vertebrata</taxon>
        <taxon>Euteleostomi</taxon>
        <taxon>Archelosauria</taxon>
        <taxon>Archosauria</taxon>
        <taxon>Dinosauria</taxon>
        <taxon>Saurischia</taxon>
        <taxon>Theropoda</taxon>
        <taxon>Coelurosauria</taxon>
        <taxon>Aves</taxon>
        <taxon>Neognathae</taxon>
        <taxon>Galloanserae</taxon>
        <taxon>Galliformes</taxon>
        <taxon>Phasianidae</taxon>
        <taxon>Phasianinae</taxon>
        <taxon>Gallus</taxon>
    </lineage>
</organism>
<feature type="region of interest" description="Disordered" evidence="1">
    <location>
        <begin position="2094"/>
        <end position="2116"/>
    </location>
</feature>
<evidence type="ECO:0000259" key="3">
    <source>
        <dbReference type="Pfam" id="PF11707"/>
    </source>
</evidence>
<feature type="domain" description="URB1 central HEAT repeat" evidence="5">
    <location>
        <begin position="641"/>
        <end position="736"/>
    </location>
</feature>
<dbReference type="Ensembl" id="ENSGALT00010024622.1">
    <property type="protein sequence ID" value="ENSGALP00010013974.1"/>
    <property type="gene ID" value="ENSGALG00010010305.1"/>
</dbReference>
<reference evidence="6" key="3">
    <citation type="submission" date="2025-09" db="UniProtKB">
        <authorList>
            <consortium name="Ensembl"/>
        </authorList>
    </citation>
    <scope>IDENTIFICATION</scope>
    <source>
        <strain evidence="6">broiler</strain>
    </source>
</reference>
<dbReference type="Pfam" id="PF16201">
    <property type="entry name" value="NopRA1"/>
    <property type="match status" value="1"/>
</dbReference>
<feature type="domain" description="URB1 N-terminal" evidence="3">
    <location>
        <begin position="74"/>
        <end position="391"/>
    </location>
</feature>
<accession>A0A8V0Y8Q5</accession>
<feature type="transmembrane region" description="Helical" evidence="2">
    <location>
        <begin position="192"/>
        <end position="214"/>
    </location>
</feature>
<dbReference type="InterPro" id="IPR021714">
    <property type="entry name" value="URB1_N"/>
</dbReference>
<name>A0A8V0Y8Q5_CHICK</name>
<dbReference type="InterPro" id="IPR032436">
    <property type="entry name" value="URB1_C"/>
</dbReference>
<dbReference type="Pfam" id="PF11707">
    <property type="entry name" value="Npa1"/>
    <property type="match status" value="1"/>
</dbReference>